<evidence type="ECO:0000313" key="1">
    <source>
        <dbReference type="EMBL" id="OCF33162.1"/>
    </source>
</evidence>
<dbReference type="OrthoDB" id="2564645at2759"/>
<dbReference type="AlphaFoldDB" id="A0A1B9GQ25"/>
<name>A0A1B9GQ25_9TREE</name>
<sequence length="135" mass="14620">MSASSSRITSAQLKPIIRSLPASPLSDKVQLSDALELIADRALAAGAGATAGAGGGTTAEALRIAAHQKRLSQMRDSIVRIRSGHAMKLYPLSKTTLSPPNDPYFYTRMRNAFHNAAKGLRRPWWKIFFNVKGAE</sequence>
<evidence type="ECO:0000313" key="2">
    <source>
        <dbReference type="Proteomes" id="UP000092666"/>
    </source>
</evidence>
<protein>
    <submittedName>
        <fullName evidence="1">Uncharacterized protein</fullName>
    </submittedName>
</protein>
<accession>A0A1B9GQ25</accession>
<reference evidence="2" key="2">
    <citation type="submission" date="2013-12" db="EMBL/GenBank/DDBJ databases">
        <title>Evolution of pathogenesis and genome organization in the Tremellales.</title>
        <authorList>
            <person name="Cuomo C."/>
            <person name="Litvintseva A."/>
            <person name="Heitman J."/>
            <person name="Chen Y."/>
            <person name="Sun S."/>
            <person name="Springer D."/>
            <person name="Dromer F."/>
            <person name="Young S."/>
            <person name="Zeng Q."/>
            <person name="Chapman S."/>
            <person name="Gujja S."/>
            <person name="Saif S."/>
            <person name="Birren B."/>
        </authorList>
    </citation>
    <scope>NUCLEOTIDE SEQUENCE [LARGE SCALE GENOMIC DNA]</scope>
    <source>
        <strain evidence="2">BCC8398</strain>
    </source>
</reference>
<gene>
    <name evidence="1" type="ORF">I316_05207</name>
</gene>
<organism evidence="1 2">
    <name type="scientific">Kwoniella heveanensis BCC8398</name>
    <dbReference type="NCBI Taxonomy" id="1296120"/>
    <lineage>
        <taxon>Eukaryota</taxon>
        <taxon>Fungi</taxon>
        <taxon>Dikarya</taxon>
        <taxon>Basidiomycota</taxon>
        <taxon>Agaricomycotina</taxon>
        <taxon>Tremellomycetes</taxon>
        <taxon>Tremellales</taxon>
        <taxon>Cryptococcaceae</taxon>
        <taxon>Kwoniella</taxon>
    </lineage>
</organism>
<dbReference type="EMBL" id="KV700127">
    <property type="protein sequence ID" value="OCF33162.1"/>
    <property type="molecule type" value="Genomic_DNA"/>
</dbReference>
<dbReference type="Proteomes" id="UP000092666">
    <property type="component" value="Unassembled WGS sequence"/>
</dbReference>
<keyword evidence="2" id="KW-1185">Reference proteome</keyword>
<proteinExistence type="predicted"/>
<reference evidence="1 2" key="1">
    <citation type="submission" date="2013-07" db="EMBL/GenBank/DDBJ databases">
        <title>The Genome Sequence of Cryptococcus heveanensis BCC8398.</title>
        <authorList>
            <consortium name="The Broad Institute Genome Sequencing Platform"/>
            <person name="Cuomo C."/>
            <person name="Litvintseva A."/>
            <person name="Chen Y."/>
            <person name="Heitman J."/>
            <person name="Sun S."/>
            <person name="Springer D."/>
            <person name="Dromer F."/>
            <person name="Young S.K."/>
            <person name="Zeng Q."/>
            <person name="Gargeya S."/>
            <person name="Fitzgerald M."/>
            <person name="Abouelleil A."/>
            <person name="Alvarado L."/>
            <person name="Berlin A.M."/>
            <person name="Chapman S.B."/>
            <person name="Dewar J."/>
            <person name="Goldberg J."/>
            <person name="Griggs A."/>
            <person name="Gujja S."/>
            <person name="Hansen M."/>
            <person name="Howarth C."/>
            <person name="Imamovic A."/>
            <person name="Larimer J."/>
            <person name="McCowan C."/>
            <person name="Murphy C."/>
            <person name="Pearson M."/>
            <person name="Priest M."/>
            <person name="Roberts A."/>
            <person name="Saif S."/>
            <person name="Shea T."/>
            <person name="Sykes S."/>
            <person name="Wortman J."/>
            <person name="Nusbaum C."/>
            <person name="Birren B."/>
        </authorList>
    </citation>
    <scope>NUCLEOTIDE SEQUENCE [LARGE SCALE GENOMIC DNA]</scope>
    <source>
        <strain evidence="1 2">BCC8398</strain>
    </source>
</reference>
<dbReference type="STRING" id="1296120.A0A1B9GQ25"/>